<dbReference type="Gene3D" id="3.40.50.10420">
    <property type="entry name" value="NagB/RpiA/CoA transferase-like"/>
    <property type="match status" value="1"/>
</dbReference>
<protein>
    <recommendedName>
        <fullName evidence="1">LUD domain-containing protein</fullName>
    </recommendedName>
</protein>
<dbReference type="Pfam" id="PF02589">
    <property type="entry name" value="LUD_dom"/>
    <property type="match status" value="1"/>
</dbReference>
<dbReference type="InterPro" id="IPR003741">
    <property type="entry name" value="LUD_dom"/>
</dbReference>
<dbReference type="InterPro" id="IPR024185">
    <property type="entry name" value="FTHF_cligase-like_sf"/>
</dbReference>
<reference evidence="2" key="1">
    <citation type="journal article" date="2014" name="Front. Microbiol.">
        <title>High frequency of phylogenetically diverse reductive dehalogenase-homologous genes in deep subseafloor sedimentary metagenomes.</title>
        <authorList>
            <person name="Kawai M."/>
            <person name="Futagami T."/>
            <person name="Toyoda A."/>
            <person name="Takaki Y."/>
            <person name="Nishi S."/>
            <person name="Hori S."/>
            <person name="Arai W."/>
            <person name="Tsubouchi T."/>
            <person name="Morono Y."/>
            <person name="Uchiyama I."/>
            <person name="Ito T."/>
            <person name="Fujiyama A."/>
            <person name="Inagaki F."/>
            <person name="Takami H."/>
        </authorList>
    </citation>
    <scope>NUCLEOTIDE SEQUENCE</scope>
    <source>
        <strain evidence="2">Expedition CK06-06</strain>
    </source>
</reference>
<evidence type="ECO:0000313" key="2">
    <source>
        <dbReference type="EMBL" id="GAG29303.1"/>
    </source>
</evidence>
<name>X0WXY1_9ZZZZ</name>
<organism evidence="2">
    <name type="scientific">marine sediment metagenome</name>
    <dbReference type="NCBI Taxonomy" id="412755"/>
    <lineage>
        <taxon>unclassified sequences</taxon>
        <taxon>metagenomes</taxon>
        <taxon>ecological metagenomes</taxon>
    </lineage>
</organism>
<dbReference type="PIRSF" id="PIRSF020269">
    <property type="entry name" value="DUF1121"/>
    <property type="match status" value="1"/>
</dbReference>
<dbReference type="PANTHER" id="PTHR36179:SF2">
    <property type="entry name" value="LUD DOMAIN-CONTAINING PROTEIN"/>
    <property type="match status" value="1"/>
</dbReference>
<dbReference type="InterPro" id="IPR009501">
    <property type="entry name" value="UCP020269"/>
</dbReference>
<proteinExistence type="predicted"/>
<dbReference type="EMBL" id="BARS01049058">
    <property type="protein sequence ID" value="GAG29303.1"/>
    <property type="molecule type" value="Genomic_DNA"/>
</dbReference>
<evidence type="ECO:0000259" key="1">
    <source>
        <dbReference type="Pfam" id="PF02589"/>
    </source>
</evidence>
<comment type="caution">
    <text evidence="2">The sequence shown here is derived from an EMBL/GenBank/DDBJ whole genome shotgun (WGS) entry which is preliminary data.</text>
</comment>
<sequence length="208" mass="23143">MENVTEIKEWYKEMLAHRVIDSLEKNNMTGFYVKTGEEARERVLSLIPVGSKVGYGGSLSLDQIGVKDVLRAGNYHLIDRHKPQLTQEEKDDLRKESLLADVFLMSTNAVTMDGKLVNIDGIGNRVAALAFGPSKVIVVAGINKVVPDMEAAWQRIRNYVAPIHARRLGLSLPCGETGKCVDCRSPLRFCNAAITIEHQIQKDRITVI</sequence>
<accession>X0WXY1</accession>
<dbReference type="PANTHER" id="PTHR36179">
    <property type="entry name" value="LUD_DOM DOMAIN-CONTAINING PROTEIN"/>
    <property type="match status" value="1"/>
</dbReference>
<feature type="domain" description="LUD" evidence="1">
    <location>
        <begin position="18"/>
        <end position="208"/>
    </location>
</feature>
<gene>
    <name evidence="2" type="ORF">S01H1_73424</name>
</gene>
<feature type="non-terminal residue" evidence="2">
    <location>
        <position position="208"/>
    </location>
</feature>
<dbReference type="AlphaFoldDB" id="X0WXY1"/>